<proteinExistence type="predicted"/>
<dbReference type="EMBL" id="JAHLQK010000001">
    <property type="protein sequence ID" value="MBU5675313.1"/>
    <property type="molecule type" value="Genomic_DNA"/>
</dbReference>
<dbReference type="Proteomes" id="UP000779508">
    <property type="component" value="Unassembled WGS sequence"/>
</dbReference>
<comment type="caution">
    <text evidence="1">The sequence shown here is derived from an EMBL/GenBank/DDBJ whole genome shotgun (WGS) entry which is preliminary data.</text>
</comment>
<evidence type="ECO:0000313" key="2">
    <source>
        <dbReference type="Proteomes" id="UP000779508"/>
    </source>
</evidence>
<protein>
    <submittedName>
        <fullName evidence="1">Uncharacterized protein</fullName>
    </submittedName>
</protein>
<dbReference type="RefSeq" id="WP_216414805.1">
    <property type="nucleotide sequence ID" value="NZ_JAHLQK010000001.1"/>
</dbReference>
<gene>
    <name evidence="1" type="ORF">KQI88_02650</name>
</gene>
<evidence type="ECO:0000313" key="1">
    <source>
        <dbReference type="EMBL" id="MBU5675313.1"/>
    </source>
</evidence>
<name>A0ABS6G100_9FIRM</name>
<sequence>MDNNRAWGMLLDKDKGNIKWSMYLPKEIPEEYSITDIAKISRFYLKDYPVFTWDHEGDLLVVGFPKDSYTKFDSNYYYIIKDDGVGMKEKTYDIFTKENYYIDTDKTSFSLKYG</sequence>
<keyword evidence="2" id="KW-1185">Reference proteome</keyword>
<accession>A0ABS6G100</accession>
<organism evidence="1 2">
    <name type="scientific">Alkaliphilus flagellatus</name>
    <dbReference type="NCBI Taxonomy" id="2841507"/>
    <lineage>
        <taxon>Bacteria</taxon>
        <taxon>Bacillati</taxon>
        <taxon>Bacillota</taxon>
        <taxon>Clostridia</taxon>
        <taxon>Peptostreptococcales</taxon>
        <taxon>Natronincolaceae</taxon>
        <taxon>Alkaliphilus</taxon>
    </lineage>
</organism>
<reference evidence="1 2" key="1">
    <citation type="submission" date="2021-06" db="EMBL/GenBank/DDBJ databases">
        <authorList>
            <person name="Sun Q."/>
            <person name="Li D."/>
        </authorList>
    </citation>
    <scope>NUCLEOTIDE SEQUENCE [LARGE SCALE GENOMIC DNA]</scope>
    <source>
        <strain evidence="1 2">MSJ-5</strain>
    </source>
</reference>